<name>A0A852Z058_9ACTN</name>
<dbReference type="Pfam" id="PF01609">
    <property type="entry name" value="DDE_Tnp_1"/>
    <property type="match status" value="1"/>
</dbReference>
<comment type="caution">
    <text evidence="3">The sequence shown here is derived from an EMBL/GenBank/DDBJ whole genome shotgun (WGS) entry which is preliminary data.</text>
</comment>
<evidence type="ECO:0000259" key="2">
    <source>
        <dbReference type="Pfam" id="PF01609"/>
    </source>
</evidence>
<reference evidence="3 4" key="1">
    <citation type="submission" date="2020-07" db="EMBL/GenBank/DDBJ databases">
        <title>Genomic Encyclopedia of Type Strains, Phase III (KMG-III): the genomes of soil and plant-associated and newly described type strains.</title>
        <authorList>
            <person name="Whitman W."/>
        </authorList>
    </citation>
    <scope>NUCLEOTIDE SEQUENCE [LARGE SCALE GENOMIC DNA]</scope>
    <source>
        <strain evidence="3 4">CECT 8576</strain>
    </source>
</reference>
<dbReference type="GO" id="GO:0004803">
    <property type="term" value="F:transposase activity"/>
    <property type="evidence" value="ECO:0007669"/>
    <property type="project" value="InterPro"/>
</dbReference>
<evidence type="ECO:0000313" key="4">
    <source>
        <dbReference type="Proteomes" id="UP000548304"/>
    </source>
</evidence>
<dbReference type="EMBL" id="JACBYW010000006">
    <property type="protein sequence ID" value="NYH80221.1"/>
    <property type="molecule type" value="Genomic_DNA"/>
</dbReference>
<evidence type="ECO:0000256" key="1">
    <source>
        <dbReference type="SAM" id="MobiDB-lite"/>
    </source>
</evidence>
<feature type="compositionally biased region" description="Basic and acidic residues" evidence="1">
    <location>
        <begin position="17"/>
        <end position="29"/>
    </location>
</feature>
<protein>
    <submittedName>
        <fullName evidence="3">Transposase</fullName>
    </submittedName>
</protein>
<dbReference type="GO" id="GO:0006313">
    <property type="term" value="P:DNA transposition"/>
    <property type="evidence" value="ECO:0007669"/>
    <property type="project" value="InterPro"/>
</dbReference>
<gene>
    <name evidence="3" type="ORF">FHR84_003570</name>
</gene>
<sequence length="180" mass="20323">MLDELGGFRTAGLVPSDRGRGQRPREKRGWLTGPNPVDRGKSGSTIHISTERGGIPLSVGISAANTHDSHALIPLVLAIPPTRSRRGPRRFRPDKLHSDKAYDHPELPRWLRRHSITARIARRDIDTSTTLGQHRWAVERTVSWLAGYRRLTTRYERYGNHFAAFLTLAAALTCYKKLTK</sequence>
<dbReference type="AlphaFoldDB" id="A0A852Z058"/>
<dbReference type="NCBIfam" id="NF033580">
    <property type="entry name" value="transpos_IS5_3"/>
    <property type="match status" value="1"/>
</dbReference>
<evidence type="ECO:0000313" key="3">
    <source>
        <dbReference type="EMBL" id="NYH80221.1"/>
    </source>
</evidence>
<dbReference type="InterPro" id="IPR002559">
    <property type="entry name" value="Transposase_11"/>
</dbReference>
<dbReference type="Proteomes" id="UP000548304">
    <property type="component" value="Unassembled WGS sequence"/>
</dbReference>
<keyword evidence="4" id="KW-1185">Reference proteome</keyword>
<dbReference type="GO" id="GO:0003677">
    <property type="term" value="F:DNA binding"/>
    <property type="evidence" value="ECO:0007669"/>
    <property type="project" value="InterPro"/>
</dbReference>
<accession>A0A852Z058</accession>
<proteinExistence type="predicted"/>
<organism evidence="3 4">
    <name type="scientific">Actinopolyspora biskrensis</name>
    <dbReference type="NCBI Taxonomy" id="1470178"/>
    <lineage>
        <taxon>Bacteria</taxon>
        <taxon>Bacillati</taxon>
        <taxon>Actinomycetota</taxon>
        <taxon>Actinomycetes</taxon>
        <taxon>Actinopolysporales</taxon>
        <taxon>Actinopolysporaceae</taxon>
        <taxon>Actinopolyspora</taxon>
    </lineage>
</organism>
<feature type="region of interest" description="Disordered" evidence="1">
    <location>
        <begin position="1"/>
        <end position="43"/>
    </location>
</feature>
<dbReference type="PANTHER" id="PTHR30007">
    <property type="entry name" value="PHP DOMAIN PROTEIN"/>
    <property type="match status" value="1"/>
</dbReference>
<feature type="domain" description="Transposase IS4-like" evidence="2">
    <location>
        <begin position="37"/>
        <end position="173"/>
    </location>
</feature>
<dbReference type="RefSeq" id="WP_425489960.1">
    <property type="nucleotide sequence ID" value="NZ_JACBYW010000006.1"/>
</dbReference>
<dbReference type="PANTHER" id="PTHR30007:SF1">
    <property type="entry name" value="BLR1914 PROTEIN"/>
    <property type="match status" value="1"/>
</dbReference>